<dbReference type="EMBL" id="CAEY01001802">
    <property type="status" value="NOT_ANNOTATED_CDS"/>
    <property type="molecule type" value="Genomic_DNA"/>
</dbReference>
<reference evidence="1" key="2">
    <citation type="submission" date="2015-06" db="UniProtKB">
        <authorList>
            <consortium name="EnsemblMetazoa"/>
        </authorList>
    </citation>
    <scope>IDENTIFICATION</scope>
</reference>
<keyword evidence="2" id="KW-1185">Reference proteome</keyword>
<organism evidence="1 2">
    <name type="scientific">Tetranychus urticae</name>
    <name type="common">Two-spotted spider mite</name>
    <dbReference type="NCBI Taxonomy" id="32264"/>
    <lineage>
        <taxon>Eukaryota</taxon>
        <taxon>Metazoa</taxon>
        <taxon>Ecdysozoa</taxon>
        <taxon>Arthropoda</taxon>
        <taxon>Chelicerata</taxon>
        <taxon>Arachnida</taxon>
        <taxon>Acari</taxon>
        <taxon>Acariformes</taxon>
        <taxon>Trombidiformes</taxon>
        <taxon>Prostigmata</taxon>
        <taxon>Eleutherengona</taxon>
        <taxon>Raphignathae</taxon>
        <taxon>Tetranychoidea</taxon>
        <taxon>Tetranychidae</taxon>
        <taxon>Tetranychus</taxon>
    </lineage>
</organism>
<evidence type="ECO:0000313" key="1">
    <source>
        <dbReference type="EnsemblMetazoa" id="tetur06g03730.1"/>
    </source>
</evidence>
<dbReference type="Proteomes" id="UP000015104">
    <property type="component" value="Unassembled WGS sequence"/>
</dbReference>
<dbReference type="AlphaFoldDB" id="T1K7C6"/>
<name>T1K7C6_TETUR</name>
<protein>
    <submittedName>
        <fullName evidence="1">Uncharacterized protein</fullName>
    </submittedName>
</protein>
<reference evidence="2" key="1">
    <citation type="submission" date="2011-08" db="EMBL/GenBank/DDBJ databases">
        <authorList>
            <person name="Rombauts S."/>
        </authorList>
    </citation>
    <scope>NUCLEOTIDE SEQUENCE</scope>
    <source>
        <strain evidence="2">London</strain>
    </source>
</reference>
<dbReference type="EnsemblMetazoa" id="tetur06g03730.1">
    <property type="protein sequence ID" value="tetur06g03730.1"/>
    <property type="gene ID" value="tetur06g03730"/>
</dbReference>
<proteinExistence type="predicted"/>
<evidence type="ECO:0000313" key="2">
    <source>
        <dbReference type="Proteomes" id="UP000015104"/>
    </source>
</evidence>
<sequence>MGFSLVFHFFGLNHKQIFLIICMIGATVQISYLLYRFFSYELLTTCHVGDPESTLLPDIAICFPILDAINYTALFLNYPSILGELGYRPGTRVTYELIHSIRAKVSDNYLLFFFQERLKIDQLWKQIVNSSMIYRKAFVHKATDDDIIRLPCSSNDFFMEKEYCYSFTCSSAYNSSEPIVTEKVDLYKKLTTQEVFTLEVPQSFFRTIDFYWVSLIPRGELPRGNKIKWESQEAYDIARKHTFFFYYIEIRRLGPPYPTNCANYSDRGYLSRVDMEDKCEINLSLQKIGSPLPTSIVDKPLDAPFGSYILEKNIQNETYLDSISKIAEACLQIASQPDCYEINYFPLSRTPLPIQGNYTEITVEQVSDPIYTISIEPKMTLLDLIISIGSVLGTWLGFSIVDSIPQVASFIGVKFFNLPLRKDDQYRDNSSSKLSVPSAYLVRPKSHSKKKDIQKRAPPFYTYYDDKNEWPLFYNVRARPWWPR</sequence>
<dbReference type="HOGENOM" id="CLU_044404_0_0_1"/>
<accession>T1K7C6</accession>